<dbReference type="EMBL" id="HBUF01281687">
    <property type="protein sequence ID" value="CAG6687458.1"/>
    <property type="molecule type" value="Transcribed_RNA"/>
</dbReference>
<evidence type="ECO:0000256" key="1">
    <source>
        <dbReference type="SAM" id="MobiDB-lite"/>
    </source>
</evidence>
<feature type="compositionally biased region" description="Low complexity" evidence="1">
    <location>
        <begin position="556"/>
        <end position="568"/>
    </location>
</feature>
<evidence type="ECO:0000313" key="2">
    <source>
        <dbReference type="EMBL" id="CAG6687458.1"/>
    </source>
</evidence>
<dbReference type="EMBL" id="HBUF01630942">
    <property type="protein sequence ID" value="CAG6783175.1"/>
    <property type="molecule type" value="Transcribed_RNA"/>
</dbReference>
<name>A0A8D8TGL2_9HEMI</name>
<organism evidence="2">
    <name type="scientific">Cacopsylla melanoneura</name>
    <dbReference type="NCBI Taxonomy" id="428564"/>
    <lineage>
        <taxon>Eukaryota</taxon>
        <taxon>Metazoa</taxon>
        <taxon>Ecdysozoa</taxon>
        <taxon>Arthropoda</taxon>
        <taxon>Hexapoda</taxon>
        <taxon>Insecta</taxon>
        <taxon>Pterygota</taxon>
        <taxon>Neoptera</taxon>
        <taxon>Paraneoptera</taxon>
        <taxon>Hemiptera</taxon>
        <taxon>Sternorrhyncha</taxon>
        <taxon>Psylloidea</taxon>
        <taxon>Psyllidae</taxon>
        <taxon>Psyllinae</taxon>
        <taxon>Cacopsylla</taxon>
    </lineage>
</organism>
<feature type="region of interest" description="Disordered" evidence="1">
    <location>
        <begin position="550"/>
        <end position="569"/>
    </location>
</feature>
<dbReference type="EMBL" id="HBUF01630943">
    <property type="protein sequence ID" value="CAG6783176.1"/>
    <property type="molecule type" value="Transcribed_RNA"/>
</dbReference>
<feature type="region of interest" description="Disordered" evidence="1">
    <location>
        <begin position="302"/>
        <end position="324"/>
    </location>
</feature>
<feature type="region of interest" description="Disordered" evidence="1">
    <location>
        <begin position="200"/>
        <end position="280"/>
    </location>
</feature>
<feature type="region of interest" description="Disordered" evidence="1">
    <location>
        <begin position="154"/>
        <end position="184"/>
    </location>
</feature>
<proteinExistence type="predicted"/>
<reference evidence="2" key="1">
    <citation type="submission" date="2021-05" db="EMBL/GenBank/DDBJ databases">
        <authorList>
            <person name="Alioto T."/>
            <person name="Alioto T."/>
            <person name="Gomez Garrido J."/>
        </authorList>
    </citation>
    <scope>NUCLEOTIDE SEQUENCE</scope>
</reference>
<feature type="compositionally biased region" description="Basic and acidic residues" evidence="1">
    <location>
        <begin position="208"/>
        <end position="221"/>
    </location>
</feature>
<dbReference type="EMBL" id="HBUF01281689">
    <property type="protein sequence ID" value="CAG6687463.1"/>
    <property type="molecule type" value="Transcribed_RNA"/>
</dbReference>
<feature type="compositionally biased region" description="Low complexity" evidence="1">
    <location>
        <begin position="268"/>
        <end position="280"/>
    </location>
</feature>
<feature type="compositionally biased region" description="Basic and acidic residues" evidence="1">
    <location>
        <begin position="168"/>
        <end position="180"/>
    </location>
</feature>
<protein>
    <submittedName>
        <fullName evidence="2">Uncharacterized protein</fullName>
    </submittedName>
</protein>
<dbReference type="AlphaFoldDB" id="A0A8D8TGL2"/>
<accession>A0A8D8TGL2</accession>
<dbReference type="EMBL" id="HBUF01281688">
    <property type="protein sequence ID" value="CAG6687460.1"/>
    <property type="molecule type" value="Transcribed_RNA"/>
</dbReference>
<sequence>MTSRLPVHSTPNLHHCDDEFQPANDRLFYTDSVSCLSKTYSLKRINFESESDIHASRHSVCSSKSNRVQITTSFINLSTNNGSSTGKVHFSPVVSEVRSGTISGSTGVYSDKDYYSPSCVDAMVKKLFDCEEEEKEGHMDIKCVNVDANEENSVVLRPSHTMDSYQRSLDRDRDRGESKSPKHLSKVGEFFQRFSFKRLSGRSNHSKRKEDKKNGASKKQDNSVNVFVESERNVEETKIIPLHPSSKPPLPPSSRRRPNPVYPHYTEQVSSSMSAAAVQSTDHDGILETDLDSEITTKKAQSLLNLDDDRKPKNKHPTNTLTPHTDYRAKSMEFLLDKENQEAVKPPENELRKERVLSEHELRVQRSLQKLDVPEWYKNHPVPAQGFLLKRHSDAGVPPVAPNHHWPGLSSKTTSLSSLGSAYSTSALRNSPDRTSNSVAPPCPPLFSRWSTSKLNSAATSSSSSPCGSARSSFNHRTPYLGWRYSQERLNKPKTPNERLAASILQNSFSPNCTPNDNEVRTSIKEVTSAIVHYVSAREQGSADKLNASSRYLHDSSSPSRSISPKGSTGKVEKCWLESSFIGCRPIELPPSSPINNPPLPADYYLNLNNNISSKSAKGCANVNGELSTT</sequence>
<feature type="compositionally biased region" description="Basic and acidic residues" evidence="1">
    <location>
        <begin position="229"/>
        <end position="238"/>
    </location>
</feature>